<feature type="transmembrane region" description="Helical" evidence="7">
    <location>
        <begin position="177"/>
        <end position="199"/>
    </location>
</feature>
<keyword evidence="3" id="KW-1003">Cell membrane</keyword>
<comment type="similarity">
    <text evidence="7">Belongs to the binding-protein-dependent transport system permease family.</text>
</comment>
<evidence type="ECO:0000259" key="8">
    <source>
        <dbReference type="PROSITE" id="PS50928"/>
    </source>
</evidence>
<keyword evidence="6 7" id="KW-0472">Membrane</keyword>
<proteinExistence type="inferred from homology"/>
<evidence type="ECO:0000256" key="1">
    <source>
        <dbReference type="ARBA" id="ARBA00004651"/>
    </source>
</evidence>
<evidence type="ECO:0000256" key="7">
    <source>
        <dbReference type="RuleBase" id="RU363032"/>
    </source>
</evidence>
<sequence>MNLRPLTRRLPPLLVAGAAVGGWYLISMVVLAEDRRFLFPPPHDVVRVGFLDGANRAELLDALLLSAQVALLGLLISAAGAIAMAVLMSQARWLERSLFPYFVVLQVTPILALVPLFGFWWGYGFGTRVLVCVIIAFFPILTSTLFGIRSADASYHDLFRLQNAGRMTRLWKLQLPAALPSIFTGLRIAAGMSVVGAIVGDFFFRQGQPGIGVLIDLYQSRLQSEQLLAAVLLSSLFGVVVFWFFGWLARIVVGSWHESADETGVNA</sequence>
<evidence type="ECO:0000313" key="10">
    <source>
        <dbReference type="Proteomes" id="UP001500443"/>
    </source>
</evidence>
<keyword evidence="2 7" id="KW-0813">Transport</keyword>
<comment type="caution">
    <text evidence="9">The sequence shown here is derived from an EMBL/GenBank/DDBJ whole genome shotgun (WGS) entry which is preliminary data.</text>
</comment>
<evidence type="ECO:0000313" key="9">
    <source>
        <dbReference type="EMBL" id="GAA1499640.1"/>
    </source>
</evidence>
<dbReference type="Proteomes" id="UP001500443">
    <property type="component" value="Unassembled WGS sequence"/>
</dbReference>
<dbReference type="Pfam" id="PF00528">
    <property type="entry name" value="BPD_transp_1"/>
    <property type="match status" value="1"/>
</dbReference>
<feature type="transmembrane region" description="Helical" evidence="7">
    <location>
        <begin position="127"/>
        <end position="148"/>
    </location>
</feature>
<name>A0ABN1ZIP8_9ACTN</name>
<feature type="transmembrane region" description="Helical" evidence="7">
    <location>
        <begin position="99"/>
        <end position="121"/>
    </location>
</feature>
<evidence type="ECO:0000256" key="3">
    <source>
        <dbReference type="ARBA" id="ARBA00022475"/>
    </source>
</evidence>
<keyword evidence="5 7" id="KW-1133">Transmembrane helix</keyword>
<dbReference type="Gene3D" id="1.10.3720.10">
    <property type="entry name" value="MetI-like"/>
    <property type="match status" value="1"/>
</dbReference>
<comment type="subcellular location">
    <subcellularLocation>
        <location evidence="1 7">Cell membrane</location>
        <topology evidence="1 7">Multi-pass membrane protein</topology>
    </subcellularLocation>
</comment>
<accession>A0ABN1ZIP8</accession>
<reference evidence="9 10" key="1">
    <citation type="journal article" date="2019" name="Int. J. Syst. Evol. Microbiol.">
        <title>The Global Catalogue of Microorganisms (GCM) 10K type strain sequencing project: providing services to taxonomists for standard genome sequencing and annotation.</title>
        <authorList>
            <consortium name="The Broad Institute Genomics Platform"/>
            <consortium name="The Broad Institute Genome Sequencing Center for Infectious Disease"/>
            <person name="Wu L."/>
            <person name="Ma J."/>
        </authorList>
    </citation>
    <scope>NUCLEOTIDE SEQUENCE [LARGE SCALE GENOMIC DNA]</scope>
    <source>
        <strain evidence="9 10">JCM 15481</strain>
    </source>
</reference>
<dbReference type="SUPFAM" id="SSF161098">
    <property type="entry name" value="MetI-like"/>
    <property type="match status" value="1"/>
</dbReference>
<gene>
    <name evidence="9" type="ORF">GCM10009802_53660</name>
</gene>
<dbReference type="CDD" id="cd06261">
    <property type="entry name" value="TM_PBP2"/>
    <property type="match status" value="1"/>
</dbReference>
<keyword evidence="10" id="KW-1185">Reference proteome</keyword>
<dbReference type="PANTHER" id="PTHR30151">
    <property type="entry name" value="ALKANE SULFONATE ABC TRANSPORTER-RELATED, MEMBRANE SUBUNIT"/>
    <property type="match status" value="1"/>
</dbReference>
<dbReference type="PROSITE" id="PS50928">
    <property type="entry name" value="ABC_TM1"/>
    <property type="match status" value="1"/>
</dbReference>
<dbReference type="PANTHER" id="PTHR30151:SF41">
    <property type="entry name" value="ABC TRANSPORTER PERMEASE PROTEIN"/>
    <property type="match status" value="1"/>
</dbReference>
<evidence type="ECO:0000256" key="5">
    <source>
        <dbReference type="ARBA" id="ARBA00022989"/>
    </source>
</evidence>
<dbReference type="EMBL" id="BAAAPF010000253">
    <property type="protein sequence ID" value="GAA1499640.1"/>
    <property type="molecule type" value="Genomic_DNA"/>
</dbReference>
<dbReference type="InterPro" id="IPR035906">
    <property type="entry name" value="MetI-like_sf"/>
</dbReference>
<evidence type="ECO:0000256" key="2">
    <source>
        <dbReference type="ARBA" id="ARBA00022448"/>
    </source>
</evidence>
<feature type="transmembrane region" description="Helical" evidence="7">
    <location>
        <begin position="227"/>
        <end position="249"/>
    </location>
</feature>
<protein>
    <submittedName>
        <fullName evidence="9">ABC transporter permease</fullName>
    </submittedName>
</protein>
<dbReference type="InterPro" id="IPR000515">
    <property type="entry name" value="MetI-like"/>
</dbReference>
<evidence type="ECO:0000256" key="4">
    <source>
        <dbReference type="ARBA" id="ARBA00022692"/>
    </source>
</evidence>
<feature type="transmembrane region" description="Helical" evidence="7">
    <location>
        <begin position="12"/>
        <end position="32"/>
    </location>
</feature>
<organism evidence="9 10">
    <name type="scientific">Streptomyces synnematoformans</name>
    <dbReference type="NCBI Taxonomy" id="415721"/>
    <lineage>
        <taxon>Bacteria</taxon>
        <taxon>Bacillati</taxon>
        <taxon>Actinomycetota</taxon>
        <taxon>Actinomycetes</taxon>
        <taxon>Kitasatosporales</taxon>
        <taxon>Streptomycetaceae</taxon>
        <taxon>Streptomyces</taxon>
    </lineage>
</organism>
<feature type="transmembrane region" description="Helical" evidence="7">
    <location>
        <begin position="62"/>
        <end position="87"/>
    </location>
</feature>
<keyword evidence="4 7" id="KW-0812">Transmembrane</keyword>
<evidence type="ECO:0000256" key="6">
    <source>
        <dbReference type="ARBA" id="ARBA00023136"/>
    </source>
</evidence>
<feature type="domain" description="ABC transmembrane type-1" evidence="8">
    <location>
        <begin position="59"/>
        <end position="245"/>
    </location>
</feature>